<gene>
    <name evidence="3" type="ORF">EKH80_18525</name>
</gene>
<name>A0A432M251_9GAMM</name>
<dbReference type="PANTHER" id="PTHR30388">
    <property type="entry name" value="ALDEHYDE OXIDOREDUCTASE MOLYBDENUM COFACTOR ASSEMBLY PROTEIN"/>
    <property type="match status" value="1"/>
</dbReference>
<feature type="domain" description="XdhC Rossmann" evidence="2">
    <location>
        <begin position="238"/>
        <end position="374"/>
    </location>
</feature>
<evidence type="ECO:0000313" key="4">
    <source>
        <dbReference type="Proteomes" id="UP000274358"/>
    </source>
</evidence>
<organism evidence="3 4">
    <name type="scientific">Dyella choica</name>
    <dbReference type="NCBI Taxonomy" id="1927959"/>
    <lineage>
        <taxon>Bacteria</taxon>
        <taxon>Pseudomonadati</taxon>
        <taxon>Pseudomonadota</taxon>
        <taxon>Gammaproteobacteria</taxon>
        <taxon>Lysobacterales</taxon>
        <taxon>Rhodanobacteraceae</taxon>
        <taxon>Dyella</taxon>
    </lineage>
</organism>
<protein>
    <submittedName>
        <fullName evidence="3">XdhC family protein</fullName>
    </submittedName>
</protein>
<evidence type="ECO:0000259" key="2">
    <source>
        <dbReference type="Pfam" id="PF13478"/>
    </source>
</evidence>
<evidence type="ECO:0000313" key="3">
    <source>
        <dbReference type="EMBL" id="RUL71887.1"/>
    </source>
</evidence>
<sequence>MPATHNRMASNGKAVTPSRPSILLLFLSTAKMNSAHELTTLIAALRDLHAQATPKAALATLTRTRGSTFRRPGTRMLVLGDGQVVCELSGGCPQRDIVARALEVIASGEPRLVGYNAESGLDVLIEMGCGGELEVLIEPLLAIRDTDFIDTIARLLDERRPLHMATLFALDGKTVLPRRLVWNGNGVAYDAIGDASAVQAILLHASASAIRRASTLSIPSVQGVADVLVEAIAPPHALVVIGSSAAARALLPLASALGWRTTLVDHDPARLRADDLPAGLHTACASPQQLMEAVALDAHSSVVVMTHNLEQDIAYLAALRNAPVAYIGALGSRERVARMRSSPVLNSMHVHAPAGLDIGSETPEEIALAIAGEIIAVINGRNGGHLRDNDGAIH</sequence>
<dbReference type="AlphaFoldDB" id="A0A432M251"/>
<dbReference type="Proteomes" id="UP000274358">
    <property type="component" value="Unassembled WGS sequence"/>
</dbReference>
<dbReference type="InterPro" id="IPR003777">
    <property type="entry name" value="XdhC_CoxI"/>
</dbReference>
<proteinExistence type="predicted"/>
<evidence type="ECO:0000259" key="1">
    <source>
        <dbReference type="Pfam" id="PF02625"/>
    </source>
</evidence>
<accession>A0A432M251</accession>
<dbReference type="InterPro" id="IPR027051">
    <property type="entry name" value="XdhC_Rossmann_dom"/>
</dbReference>
<keyword evidence="4" id="KW-1185">Reference proteome</keyword>
<dbReference type="Gene3D" id="3.40.50.720">
    <property type="entry name" value="NAD(P)-binding Rossmann-like Domain"/>
    <property type="match status" value="1"/>
</dbReference>
<feature type="domain" description="XdhC- CoxI" evidence="1">
    <location>
        <begin position="53"/>
        <end position="115"/>
    </location>
</feature>
<dbReference type="Pfam" id="PF02625">
    <property type="entry name" value="XdhC_CoxI"/>
    <property type="match status" value="1"/>
</dbReference>
<dbReference type="PANTHER" id="PTHR30388:SF6">
    <property type="entry name" value="XANTHINE DEHYDROGENASE SUBUNIT A-RELATED"/>
    <property type="match status" value="1"/>
</dbReference>
<reference evidence="3 4" key="1">
    <citation type="submission" date="2018-12" db="EMBL/GenBank/DDBJ databases">
        <title>Dyella dinghuensis sp. nov. DHOA06 and Dyella choica sp. nov. 4M-K27, isolated from forest soil.</title>
        <authorList>
            <person name="Qiu L.-H."/>
            <person name="Gao Z.-H."/>
        </authorList>
    </citation>
    <scope>NUCLEOTIDE SEQUENCE [LARGE SCALE GENOMIC DNA]</scope>
    <source>
        <strain evidence="3 4">4M-K27</strain>
    </source>
</reference>
<dbReference type="Pfam" id="PF13478">
    <property type="entry name" value="XdhC_C"/>
    <property type="match status" value="1"/>
</dbReference>
<comment type="caution">
    <text evidence="3">The sequence shown here is derived from an EMBL/GenBank/DDBJ whole genome shotgun (WGS) entry which is preliminary data.</text>
</comment>
<dbReference type="EMBL" id="RYYV01000017">
    <property type="protein sequence ID" value="RUL71887.1"/>
    <property type="molecule type" value="Genomic_DNA"/>
</dbReference>
<dbReference type="InterPro" id="IPR052698">
    <property type="entry name" value="MoCofactor_Util/Proc"/>
</dbReference>